<organism evidence="2 3">
    <name type="scientific">Ooceraea biroi</name>
    <name type="common">Clonal raider ant</name>
    <name type="synonym">Cerapachys biroi</name>
    <dbReference type="NCBI Taxonomy" id="2015173"/>
    <lineage>
        <taxon>Eukaryota</taxon>
        <taxon>Metazoa</taxon>
        <taxon>Ecdysozoa</taxon>
        <taxon>Arthropoda</taxon>
        <taxon>Hexapoda</taxon>
        <taxon>Insecta</taxon>
        <taxon>Pterygota</taxon>
        <taxon>Neoptera</taxon>
        <taxon>Endopterygota</taxon>
        <taxon>Hymenoptera</taxon>
        <taxon>Apocrita</taxon>
        <taxon>Aculeata</taxon>
        <taxon>Formicoidea</taxon>
        <taxon>Formicidae</taxon>
        <taxon>Dorylinae</taxon>
        <taxon>Ooceraea</taxon>
    </lineage>
</organism>
<name>A0A026VU33_OOCBI</name>
<feature type="transmembrane region" description="Helical" evidence="1">
    <location>
        <begin position="12"/>
        <end position="38"/>
    </location>
</feature>
<feature type="non-terminal residue" evidence="2">
    <location>
        <position position="1"/>
    </location>
</feature>
<dbReference type="AlphaFoldDB" id="A0A026VU33"/>
<dbReference type="Proteomes" id="UP000053097">
    <property type="component" value="Unassembled WGS sequence"/>
</dbReference>
<proteinExistence type="predicted"/>
<evidence type="ECO:0000313" key="3">
    <source>
        <dbReference type="Proteomes" id="UP000053097"/>
    </source>
</evidence>
<keyword evidence="1" id="KW-0812">Transmembrane</keyword>
<keyword evidence="1" id="KW-1133">Transmembrane helix</keyword>
<accession>A0A026VU33</accession>
<evidence type="ECO:0000256" key="1">
    <source>
        <dbReference type="SAM" id="Phobius"/>
    </source>
</evidence>
<evidence type="ECO:0000313" key="2">
    <source>
        <dbReference type="EMBL" id="EZA47145.1"/>
    </source>
</evidence>
<reference evidence="2 3" key="1">
    <citation type="journal article" date="2014" name="Curr. Biol.">
        <title>The genome of the clonal raider ant Cerapachys biroi.</title>
        <authorList>
            <person name="Oxley P.R."/>
            <person name="Ji L."/>
            <person name="Fetter-Pruneda I."/>
            <person name="McKenzie S.K."/>
            <person name="Li C."/>
            <person name="Hu H."/>
            <person name="Zhang G."/>
            <person name="Kronauer D.J."/>
        </authorList>
    </citation>
    <scope>NUCLEOTIDE SEQUENCE [LARGE SCALE GENOMIC DNA]</scope>
</reference>
<keyword evidence="1" id="KW-0472">Membrane</keyword>
<gene>
    <name evidence="2" type="ORF">X777_16610</name>
</gene>
<keyword evidence="3" id="KW-1185">Reference proteome</keyword>
<dbReference type="EMBL" id="KK107928">
    <property type="protein sequence ID" value="EZA47145.1"/>
    <property type="molecule type" value="Genomic_DNA"/>
</dbReference>
<protein>
    <submittedName>
        <fullName evidence="2">Uncharacterized protein</fullName>
    </submittedName>
</protein>
<sequence>GFQLENDILLSSLIYLCLILYLHPAVRVATLRPVVIYFTYFKNLKFYLAHWGQILAREKGNEVSPLFSCYIIERKQI</sequence>